<name>A0A9W4WLE3_9GLOM</name>
<dbReference type="OrthoDB" id="19806at2759"/>
<keyword evidence="4" id="KW-1185">Reference proteome</keyword>
<proteinExistence type="predicted"/>
<sequence>MVFNRYGKFIFSKQRSILDLANSCGDGVQVNEEEILEGYQLYIVEQWACDIIQRPYNTVIVFTGDPTHQVKACVINIEDKIDPYPAQLTNLFNTLEQDNVNRIESDRGTIFVTNLSTFPSSLNIILVPDGDYEAIKLDFFLNLNLRKIGCSGRSALSLKPPTDTQKDKFLQTYTISDQIPFTYAVLELVKLVQISLYIFGLFPLEYTDGLLFDSTEMALKDFRNIYCPELEIRDNLLDPTLVANILRKVVSIRNKLNYLGYQVGKDPFSDTDLFLNGVTSFQKNAKNIECTRNLNPVTIKKIYEAHNRSRNSDAIKVHKVLLSKFDDMSKSTGSSSTTIDIETCNLEEFGKYVNIERLKYLWRGKGAPPEHFLETYWLFHGSKDFGIELGKSFLRGVSGRTAKTGEVIRDGVGMILGFKDGVTGSFSNLVDKRISKDREKITCSPIKSLSLPPGFVVQDQTSSSNEIDALYDQAKLAVRSSEPHIESDWTDNENSQNGTETYSSILFDHCSETELSERNEINEARPIPRRSNSLSTFDFINETMTAQDLPMNALSRHNSFTNIELARKQADGILPSLKRREASLKSLVKRMELTVKEYDKRIEELTKSYEERNQDFKFTETGGMEVLAKQKIVSKAITQIDTNSAKLNYELGVLEDKLKEIEEFVDTFCLKCTPQTIPEEIMIEVIKVILAA</sequence>
<evidence type="ECO:0000313" key="4">
    <source>
        <dbReference type="Proteomes" id="UP001153678"/>
    </source>
</evidence>
<dbReference type="PANTHER" id="PTHR31011:SF2">
    <property type="entry name" value="PROTEIN STB2-RELATED"/>
    <property type="match status" value="1"/>
</dbReference>
<dbReference type="InterPro" id="IPR038919">
    <property type="entry name" value="STB2/STB2"/>
</dbReference>
<dbReference type="AlphaFoldDB" id="A0A9W4WLE3"/>
<dbReference type="Proteomes" id="UP001153678">
    <property type="component" value="Unassembled WGS sequence"/>
</dbReference>
<evidence type="ECO:0000256" key="1">
    <source>
        <dbReference type="SAM" id="Coils"/>
    </source>
</evidence>
<dbReference type="PANTHER" id="PTHR31011">
    <property type="entry name" value="PROTEIN STB2-RELATED"/>
    <property type="match status" value="1"/>
</dbReference>
<dbReference type="InterPro" id="IPR059025">
    <property type="entry name" value="STB6_N"/>
</dbReference>
<gene>
    <name evidence="3" type="ORF">FWILDA_LOCUS650</name>
</gene>
<accession>A0A9W4WLE3</accession>
<protein>
    <submittedName>
        <fullName evidence="3">6976_t:CDS:1</fullName>
    </submittedName>
</protein>
<evidence type="ECO:0000259" key="2">
    <source>
        <dbReference type="Pfam" id="PF25995"/>
    </source>
</evidence>
<evidence type="ECO:0000313" key="3">
    <source>
        <dbReference type="EMBL" id="CAI2162618.1"/>
    </source>
</evidence>
<dbReference type="EMBL" id="CAMKVN010000044">
    <property type="protein sequence ID" value="CAI2162618.1"/>
    <property type="molecule type" value="Genomic_DNA"/>
</dbReference>
<reference evidence="3" key="1">
    <citation type="submission" date="2022-08" db="EMBL/GenBank/DDBJ databases">
        <authorList>
            <person name="Kallberg Y."/>
            <person name="Tangrot J."/>
            <person name="Rosling A."/>
        </authorList>
    </citation>
    <scope>NUCLEOTIDE SEQUENCE</scope>
    <source>
        <strain evidence="3">Wild A</strain>
    </source>
</reference>
<dbReference type="Pfam" id="PF25995">
    <property type="entry name" value="STB6_N"/>
    <property type="match status" value="1"/>
</dbReference>
<organism evidence="3 4">
    <name type="scientific">Funneliformis geosporum</name>
    <dbReference type="NCBI Taxonomy" id="1117311"/>
    <lineage>
        <taxon>Eukaryota</taxon>
        <taxon>Fungi</taxon>
        <taxon>Fungi incertae sedis</taxon>
        <taxon>Mucoromycota</taxon>
        <taxon>Glomeromycotina</taxon>
        <taxon>Glomeromycetes</taxon>
        <taxon>Glomerales</taxon>
        <taxon>Glomeraceae</taxon>
        <taxon>Funneliformis</taxon>
    </lineage>
</organism>
<keyword evidence="1" id="KW-0175">Coiled coil</keyword>
<feature type="domain" description="STB6-like N-terminal" evidence="2">
    <location>
        <begin position="8"/>
        <end position="147"/>
    </location>
</feature>
<comment type="caution">
    <text evidence="3">The sequence shown here is derived from an EMBL/GenBank/DDBJ whole genome shotgun (WGS) entry which is preliminary data.</text>
</comment>
<dbReference type="GO" id="GO:0070822">
    <property type="term" value="C:Sin3-type complex"/>
    <property type="evidence" value="ECO:0007669"/>
    <property type="project" value="TreeGrafter"/>
</dbReference>
<feature type="coiled-coil region" evidence="1">
    <location>
        <begin position="588"/>
        <end position="615"/>
    </location>
</feature>